<evidence type="ECO:0000313" key="2">
    <source>
        <dbReference type="Proteomes" id="UP000827986"/>
    </source>
</evidence>
<dbReference type="Proteomes" id="UP000827986">
    <property type="component" value="Unassembled WGS sequence"/>
</dbReference>
<sequence length="132" mass="15030">MTILGAQSKDVVKMLIFTANASQFPGHQQRWVRTRPSAPIQIQRCWVVPFLVTSVGWVDGCITYCVYPTGHLLDTAAIRGETEWAKHPLLLIPTEMRKHDRWWPSGPVWHFPGSAKERGQNLEGFSFLKNTT</sequence>
<dbReference type="AlphaFoldDB" id="A0A9D3XRI6"/>
<organism evidence="1 2">
    <name type="scientific">Mauremys mutica</name>
    <name type="common">yellowpond turtle</name>
    <dbReference type="NCBI Taxonomy" id="74926"/>
    <lineage>
        <taxon>Eukaryota</taxon>
        <taxon>Metazoa</taxon>
        <taxon>Chordata</taxon>
        <taxon>Craniata</taxon>
        <taxon>Vertebrata</taxon>
        <taxon>Euteleostomi</taxon>
        <taxon>Archelosauria</taxon>
        <taxon>Testudinata</taxon>
        <taxon>Testudines</taxon>
        <taxon>Cryptodira</taxon>
        <taxon>Durocryptodira</taxon>
        <taxon>Testudinoidea</taxon>
        <taxon>Geoemydidae</taxon>
        <taxon>Geoemydinae</taxon>
        <taxon>Mauremys</taxon>
    </lineage>
</organism>
<gene>
    <name evidence="1" type="ORF">KIL84_014551</name>
</gene>
<reference evidence="1" key="1">
    <citation type="submission" date="2021-09" db="EMBL/GenBank/DDBJ databases">
        <title>The genome of Mauremys mutica provides insights into the evolution of semi-aquatic lifestyle.</title>
        <authorList>
            <person name="Gong S."/>
            <person name="Gao Y."/>
        </authorList>
    </citation>
    <scope>NUCLEOTIDE SEQUENCE</scope>
    <source>
        <strain evidence="1">MM-2020</strain>
        <tissue evidence="1">Muscle</tissue>
    </source>
</reference>
<accession>A0A9D3XRI6</accession>
<protein>
    <submittedName>
        <fullName evidence="1">Uncharacterized protein</fullName>
    </submittedName>
</protein>
<name>A0A9D3XRI6_9SAUR</name>
<proteinExistence type="predicted"/>
<comment type="caution">
    <text evidence="1">The sequence shown here is derived from an EMBL/GenBank/DDBJ whole genome shotgun (WGS) entry which is preliminary data.</text>
</comment>
<keyword evidence="2" id="KW-1185">Reference proteome</keyword>
<evidence type="ECO:0000313" key="1">
    <source>
        <dbReference type="EMBL" id="KAH1183935.1"/>
    </source>
</evidence>
<dbReference type="EMBL" id="JAHDVG010000465">
    <property type="protein sequence ID" value="KAH1183935.1"/>
    <property type="molecule type" value="Genomic_DNA"/>
</dbReference>